<dbReference type="FunFam" id="3.40.50.2300:FF:000152">
    <property type="entry name" value="G protein-coupled receptor class C group 6 member A"/>
    <property type="match status" value="1"/>
</dbReference>
<dbReference type="Gene3D" id="2.10.50.30">
    <property type="entry name" value="GPCR, family 3, nine cysteines domain"/>
    <property type="match status" value="1"/>
</dbReference>
<evidence type="ECO:0000256" key="8">
    <source>
        <dbReference type="ARBA" id="ARBA00022729"/>
    </source>
</evidence>
<organism evidence="20 21">
    <name type="scientific">Silurus asotus</name>
    <name type="common">Amur catfish</name>
    <name type="synonym">Parasilurus asotus</name>
    <dbReference type="NCBI Taxonomy" id="30991"/>
    <lineage>
        <taxon>Eukaryota</taxon>
        <taxon>Metazoa</taxon>
        <taxon>Chordata</taxon>
        <taxon>Craniata</taxon>
        <taxon>Vertebrata</taxon>
        <taxon>Euteleostomi</taxon>
        <taxon>Actinopterygii</taxon>
        <taxon>Neopterygii</taxon>
        <taxon>Teleostei</taxon>
        <taxon>Ostariophysi</taxon>
        <taxon>Siluriformes</taxon>
        <taxon>Siluridae</taxon>
        <taxon>Silurus</taxon>
    </lineage>
</organism>
<keyword evidence="21" id="KW-1185">Reference proteome</keyword>
<dbReference type="PRINTS" id="PR00248">
    <property type="entry name" value="GPCRMGR"/>
</dbReference>
<dbReference type="GO" id="GO:0005886">
    <property type="term" value="C:plasma membrane"/>
    <property type="evidence" value="ECO:0007669"/>
    <property type="project" value="UniProtKB-SubCell"/>
</dbReference>
<evidence type="ECO:0000256" key="12">
    <source>
        <dbReference type="ARBA" id="ARBA00023157"/>
    </source>
</evidence>
<feature type="non-terminal residue" evidence="20">
    <location>
        <position position="1"/>
    </location>
</feature>
<evidence type="ECO:0000256" key="13">
    <source>
        <dbReference type="ARBA" id="ARBA00023170"/>
    </source>
</evidence>
<evidence type="ECO:0000256" key="2">
    <source>
        <dbReference type="ARBA" id="ARBA00007242"/>
    </source>
</evidence>
<dbReference type="Pfam" id="PF00003">
    <property type="entry name" value="7tm_3"/>
    <property type="match status" value="1"/>
</dbReference>
<evidence type="ECO:0000259" key="19">
    <source>
        <dbReference type="PROSITE" id="PS50259"/>
    </source>
</evidence>
<evidence type="ECO:0000256" key="3">
    <source>
        <dbReference type="ARBA" id="ARBA00011748"/>
    </source>
</evidence>
<dbReference type="PRINTS" id="PR01176">
    <property type="entry name" value="GABABRECEPTR"/>
</dbReference>
<evidence type="ECO:0000256" key="10">
    <source>
        <dbReference type="ARBA" id="ARBA00023040"/>
    </source>
</evidence>
<comment type="subcellular location">
    <subcellularLocation>
        <location evidence="1">Cell membrane</location>
        <topology evidence="1">Multi-pass membrane protein</topology>
    </subcellularLocation>
</comment>
<feature type="transmembrane region" description="Helical" evidence="18">
    <location>
        <begin position="538"/>
        <end position="561"/>
    </location>
</feature>
<dbReference type="PROSITE" id="PS50259">
    <property type="entry name" value="G_PROTEIN_RECEP_F3_4"/>
    <property type="match status" value="1"/>
</dbReference>
<dbReference type="FunFam" id="2.10.50.30:FF:000004">
    <property type="entry name" value="Taste receptor type 1 member 3-like protein"/>
    <property type="match status" value="1"/>
</dbReference>
<feature type="transmembrane region" description="Helical" evidence="18">
    <location>
        <begin position="649"/>
        <end position="669"/>
    </location>
</feature>
<dbReference type="GO" id="GO:0007608">
    <property type="term" value="P:sensory perception of smell"/>
    <property type="evidence" value="ECO:0007669"/>
    <property type="project" value="UniProtKB-KW"/>
</dbReference>
<evidence type="ECO:0000256" key="16">
    <source>
        <dbReference type="ARBA" id="ARBA00039774"/>
    </source>
</evidence>
<evidence type="ECO:0000256" key="9">
    <source>
        <dbReference type="ARBA" id="ARBA00022989"/>
    </source>
</evidence>
<feature type="transmembrane region" description="Helical" evidence="18">
    <location>
        <begin position="573"/>
        <end position="596"/>
    </location>
</feature>
<name>A0AAD5B608_SILAS</name>
<feature type="compositionally biased region" description="Polar residues" evidence="17">
    <location>
        <begin position="819"/>
        <end position="832"/>
    </location>
</feature>
<feature type="transmembrane region" description="Helical" evidence="18">
    <location>
        <begin position="754"/>
        <end position="776"/>
    </location>
</feature>
<sequence length="832" mass="91751">GLFAPGNIIIGGLFPIHTAVEQQENISDHQTKCTILSPAGLAHTLAMIHAVEAANISPELTHLGITLGYHIHDTCSDVTTALRATKDFTADCTSGTKTSQYTRPVKAVIGAYHSETSIAVARMLNLQSIPQISYASTADILSDKGRFPGFLRTVPSDVHQTSAMVQLLSGRKWTWVGLLTTDGDYGRAASDSFVSQATKAGICVAFTEILPDSLNDKQKLEVTISRTVQTIYSNPKVRVIVSFTKPEHMKKVFSLLVELPTDRRLWIASDSWSTAGDVLSPQHLERVGWVLGFSFKNKNITDFEEYIKSLELDSDAQRNNLFLKEFHSSFANLVNADPAKISTASDALISAQVGVVFSVQMAVNAVAQVVASICKNTDCMASAAVKWHELLSTLKNKRFELDGVSYEFNKDGDINLGYDVSLWNAEGVKVETLNIVSHYEPSDSSLNTTTVTLVIILTETCLLVSKCSNSCEPGQFKKSVEGQHTCCYECIDCAENQYTNNTDMDQCYSCDVSSEWAEAGSSVCRLKLVDYFSWTDPLAVVLVSFAVLGVLVVFAVSALFWQHRGSPVVKAAGGSLCQLILMSLSGSFASAILFVGKPTAMQCKVRQVLYGLSFTVCVSCILVKSLKILLAFHMNLMVKQLLRRLYKPYAIVSMCVALQVVTCSCWLVLKSPTTSSSVFLRSVLEECDEGSYVAFGVMLSYIALMALVCFAFAFQGRKLPHKYNEAKFITFGMLIYLIAWIIFIPTYVNTKGKYLPAVEMIVILISSYTVLSCQFLPKCYIITFRKTQNTRDAFVRSIYEYSKRTVENFCPSQREKQTAPHSSSNPSFVPEK</sequence>
<keyword evidence="5" id="KW-0716">Sensory transduction</keyword>
<comment type="subunit">
    <text evidence="3">Homodimer; disulfide-linked.</text>
</comment>
<keyword evidence="9 18" id="KW-1133">Transmembrane helix</keyword>
<keyword evidence="11 18" id="KW-0472">Membrane</keyword>
<evidence type="ECO:0000256" key="18">
    <source>
        <dbReference type="SAM" id="Phobius"/>
    </source>
</evidence>
<keyword evidence="7" id="KW-0552">Olfaction</keyword>
<keyword evidence="4" id="KW-1003">Cell membrane</keyword>
<dbReference type="InterPro" id="IPR017978">
    <property type="entry name" value="GPCR_3_C"/>
</dbReference>
<gene>
    <name evidence="20" type="ORF">C0J50_10541</name>
</gene>
<keyword evidence="13 20" id="KW-0675">Receptor</keyword>
<evidence type="ECO:0000313" key="21">
    <source>
        <dbReference type="Proteomes" id="UP001205998"/>
    </source>
</evidence>
<comment type="similarity">
    <text evidence="2">Belongs to the G-protein coupled receptor 3 family.</text>
</comment>
<evidence type="ECO:0000256" key="7">
    <source>
        <dbReference type="ARBA" id="ARBA00022725"/>
    </source>
</evidence>
<evidence type="ECO:0000256" key="4">
    <source>
        <dbReference type="ARBA" id="ARBA00022475"/>
    </source>
</evidence>
<feature type="transmembrane region" description="Helical" evidence="18">
    <location>
        <begin position="726"/>
        <end position="748"/>
    </location>
</feature>
<dbReference type="InterPro" id="IPR001828">
    <property type="entry name" value="ANF_lig-bd_rcpt"/>
</dbReference>
<dbReference type="Pfam" id="PF07562">
    <property type="entry name" value="NCD3G"/>
    <property type="match status" value="1"/>
</dbReference>
<dbReference type="GO" id="GO:0004930">
    <property type="term" value="F:G protein-coupled receptor activity"/>
    <property type="evidence" value="ECO:0007669"/>
    <property type="project" value="UniProtKB-KW"/>
</dbReference>
<keyword evidence="12" id="KW-1015">Disulfide bond</keyword>
<proteinExistence type="inferred from homology"/>
<feature type="transmembrane region" description="Helical" evidence="18">
    <location>
        <begin position="608"/>
        <end position="629"/>
    </location>
</feature>
<evidence type="ECO:0000256" key="14">
    <source>
        <dbReference type="ARBA" id="ARBA00023180"/>
    </source>
</evidence>
<dbReference type="InterPro" id="IPR011500">
    <property type="entry name" value="GPCR_3_9-Cys_dom"/>
</dbReference>
<dbReference type="PANTHER" id="PTHR24061:SF5">
    <property type="entry name" value="G-PROTEIN COUPLED RECEPTOR FAMILY C GROUP 6 MEMBER A"/>
    <property type="match status" value="1"/>
</dbReference>
<keyword evidence="10" id="KW-0297">G-protein coupled receptor</keyword>
<dbReference type="Gene3D" id="3.40.50.2300">
    <property type="match status" value="2"/>
</dbReference>
<evidence type="ECO:0000256" key="1">
    <source>
        <dbReference type="ARBA" id="ARBA00004651"/>
    </source>
</evidence>
<dbReference type="InterPro" id="IPR000068">
    <property type="entry name" value="GPCR_3_Ca_sens_rcpt-rel"/>
</dbReference>
<dbReference type="Pfam" id="PF01094">
    <property type="entry name" value="ANF_receptor"/>
    <property type="match status" value="1"/>
</dbReference>
<dbReference type="Proteomes" id="UP001205998">
    <property type="component" value="Unassembled WGS sequence"/>
</dbReference>
<evidence type="ECO:0000256" key="5">
    <source>
        <dbReference type="ARBA" id="ARBA00022606"/>
    </source>
</evidence>
<dbReference type="EMBL" id="MU539669">
    <property type="protein sequence ID" value="KAI5629033.1"/>
    <property type="molecule type" value="Genomic_DNA"/>
</dbReference>
<keyword evidence="6 18" id="KW-0812">Transmembrane</keyword>
<evidence type="ECO:0000256" key="11">
    <source>
        <dbReference type="ARBA" id="ARBA00023136"/>
    </source>
</evidence>
<evidence type="ECO:0000256" key="15">
    <source>
        <dbReference type="ARBA" id="ARBA00023224"/>
    </source>
</evidence>
<dbReference type="SUPFAM" id="SSF53822">
    <property type="entry name" value="Periplasmic binding protein-like I"/>
    <property type="match status" value="1"/>
</dbReference>
<dbReference type="InterPro" id="IPR000337">
    <property type="entry name" value="GPCR_3"/>
</dbReference>
<accession>A0AAD5B608</accession>
<dbReference type="InterPro" id="IPR028082">
    <property type="entry name" value="Peripla_BP_I"/>
</dbReference>
<keyword evidence="8" id="KW-0732">Signal</keyword>
<dbReference type="PANTHER" id="PTHR24061">
    <property type="entry name" value="CALCIUM-SENSING RECEPTOR-RELATED"/>
    <property type="match status" value="1"/>
</dbReference>
<comment type="caution">
    <text evidence="20">The sequence shown here is derived from an EMBL/GenBank/DDBJ whole genome shotgun (WGS) entry which is preliminary data.</text>
</comment>
<evidence type="ECO:0000256" key="6">
    <source>
        <dbReference type="ARBA" id="ARBA00022692"/>
    </source>
</evidence>
<keyword evidence="15" id="KW-0807">Transducer</keyword>
<protein>
    <recommendedName>
        <fullName evidence="16">G-protein coupled receptor family C group 6 member A</fullName>
    </recommendedName>
</protein>
<keyword evidence="14" id="KW-0325">Glycoprotein</keyword>
<reference evidence="20" key="1">
    <citation type="submission" date="2018-07" db="EMBL/GenBank/DDBJ databases">
        <title>Comparative genomics of catfishes provides insights into carnivory and benthic adaptation.</title>
        <authorList>
            <person name="Zhang Y."/>
            <person name="Wang D."/>
            <person name="Peng Z."/>
            <person name="Zheng S."/>
            <person name="Shao F."/>
            <person name="Tao W."/>
        </authorList>
    </citation>
    <scope>NUCLEOTIDE SEQUENCE</scope>
    <source>
        <strain evidence="20">Chongqing</strain>
    </source>
</reference>
<evidence type="ECO:0000256" key="17">
    <source>
        <dbReference type="SAM" id="MobiDB-lite"/>
    </source>
</evidence>
<evidence type="ECO:0000313" key="20">
    <source>
        <dbReference type="EMBL" id="KAI5629033.1"/>
    </source>
</evidence>
<feature type="region of interest" description="Disordered" evidence="17">
    <location>
        <begin position="812"/>
        <end position="832"/>
    </location>
</feature>
<feature type="transmembrane region" description="Helical" evidence="18">
    <location>
        <begin position="692"/>
        <end position="714"/>
    </location>
</feature>
<dbReference type="AlphaFoldDB" id="A0AAD5B608"/>
<feature type="non-terminal residue" evidence="20">
    <location>
        <position position="832"/>
    </location>
</feature>
<dbReference type="InterPro" id="IPR038550">
    <property type="entry name" value="GPCR_3_9-Cys_sf"/>
</dbReference>
<feature type="domain" description="G-protein coupled receptors family 3 profile" evidence="19">
    <location>
        <begin position="538"/>
        <end position="798"/>
    </location>
</feature>